<organism evidence="7 8">
    <name type="scientific">Phytophthora palmivora</name>
    <dbReference type="NCBI Taxonomy" id="4796"/>
    <lineage>
        <taxon>Eukaryota</taxon>
        <taxon>Sar</taxon>
        <taxon>Stramenopiles</taxon>
        <taxon>Oomycota</taxon>
        <taxon>Peronosporomycetes</taxon>
        <taxon>Peronosporales</taxon>
        <taxon>Peronosporaceae</taxon>
        <taxon>Phytophthora</taxon>
    </lineage>
</organism>
<evidence type="ECO:0000256" key="2">
    <source>
        <dbReference type="ARBA" id="ARBA00022692"/>
    </source>
</evidence>
<accession>A0A2P4YAV2</accession>
<evidence type="ECO:0000256" key="1">
    <source>
        <dbReference type="ARBA" id="ARBA00004370"/>
    </source>
</evidence>
<name>A0A2P4YAV2_9STRA</name>
<evidence type="ECO:0000313" key="8">
    <source>
        <dbReference type="Proteomes" id="UP000237271"/>
    </source>
</evidence>
<dbReference type="InterPro" id="IPR013057">
    <property type="entry name" value="AA_transpt_TM"/>
</dbReference>
<reference evidence="7 8" key="1">
    <citation type="journal article" date="2017" name="Genome Biol. Evol.">
        <title>Phytophthora megakarya and P. palmivora, closely related causal agents of cacao black pod rot, underwent increases in genome sizes and gene numbers by different mechanisms.</title>
        <authorList>
            <person name="Ali S.S."/>
            <person name="Shao J."/>
            <person name="Lary D.J."/>
            <person name="Kronmiller B."/>
            <person name="Shen D."/>
            <person name="Strem M.D."/>
            <person name="Amoako-Attah I."/>
            <person name="Akrofi A.Y."/>
            <person name="Begoude B.A."/>
            <person name="Ten Hoopen G.M."/>
            <person name="Coulibaly K."/>
            <person name="Kebe B.I."/>
            <person name="Melnick R.L."/>
            <person name="Guiltinan M.J."/>
            <person name="Tyler B.M."/>
            <person name="Meinhardt L.W."/>
            <person name="Bailey B.A."/>
        </authorList>
    </citation>
    <scope>NUCLEOTIDE SEQUENCE [LARGE SCALE GENOMIC DNA]</scope>
    <source>
        <strain evidence="8">sbr112.9</strain>
    </source>
</reference>
<feature type="transmembrane region" description="Helical" evidence="5">
    <location>
        <begin position="19"/>
        <end position="38"/>
    </location>
</feature>
<feature type="transmembrane region" description="Helical" evidence="5">
    <location>
        <begin position="50"/>
        <end position="73"/>
    </location>
</feature>
<dbReference type="GO" id="GO:0016020">
    <property type="term" value="C:membrane"/>
    <property type="evidence" value="ECO:0007669"/>
    <property type="project" value="UniProtKB-SubCell"/>
</dbReference>
<sequence length="77" mass="8216">MGALCCALFVPHFARVTSFLGAFFAMLVSVFLPCICYLKLFSHRLSKGEIALNAGLAGLSIILMFIGTLASFLSPAD</sequence>
<evidence type="ECO:0000256" key="5">
    <source>
        <dbReference type="SAM" id="Phobius"/>
    </source>
</evidence>
<gene>
    <name evidence="7" type="ORF">PHPALM_8011</name>
</gene>
<dbReference type="AlphaFoldDB" id="A0A2P4YAV2"/>
<dbReference type="Pfam" id="PF01490">
    <property type="entry name" value="Aa_trans"/>
    <property type="match status" value="1"/>
</dbReference>
<dbReference type="EMBL" id="NCKW01004221">
    <property type="protein sequence ID" value="POM74947.1"/>
    <property type="molecule type" value="Genomic_DNA"/>
</dbReference>
<feature type="domain" description="Amino acid transporter transmembrane" evidence="6">
    <location>
        <begin position="4"/>
        <end position="71"/>
    </location>
</feature>
<dbReference type="OrthoDB" id="655540at2759"/>
<keyword evidence="3 5" id="KW-1133">Transmembrane helix</keyword>
<comment type="subcellular location">
    <subcellularLocation>
        <location evidence="1">Membrane</location>
    </subcellularLocation>
</comment>
<evidence type="ECO:0000256" key="4">
    <source>
        <dbReference type="ARBA" id="ARBA00023136"/>
    </source>
</evidence>
<proteinExistence type="predicted"/>
<evidence type="ECO:0000259" key="6">
    <source>
        <dbReference type="Pfam" id="PF01490"/>
    </source>
</evidence>
<protein>
    <submittedName>
        <fullName evidence="7">Amino Acid/Auxin Permease (AAAP) Family</fullName>
    </submittedName>
</protein>
<keyword evidence="8" id="KW-1185">Reference proteome</keyword>
<evidence type="ECO:0000256" key="3">
    <source>
        <dbReference type="ARBA" id="ARBA00022989"/>
    </source>
</evidence>
<comment type="caution">
    <text evidence="7">The sequence shown here is derived from an EMBL/GenBank/DDBJ whole genome shotgun (WGS) entry which is preliminary data.</text>
</comment>
<evidence type="ECO:0000313" key="7">
    <source>
        <dbReference type="EMBL" id="POM74947.1"/>
    </source>
</evidence>
<keyword evidence="2 5" id="KW-0812">Transmembrane</keyword>
<keyword evidence="4 5" id="KW-0472">Membrane</keyword>
<dbReference type="Proteomes" id="UP000237271">
    <property type="component" value="Unassembled WGS sequence"/>
</dbReference>